<keyword evidence="1" id="KW-0472">Membrane</keyword>
<reference evidence="2 3" key="1">
    <citation type="submission" date="2019-03" db="EMBL/GenBank/DDBJ databases">
        <title>Genomic Encyclopedia of Type Strains, Phase IV (KMG-IV): sequencing the most valuable type-strain genomes for metagenomic binning, comparative biology and taxonomic classification.</title>
        <authorList>
            <person name="Goeker M."/>
        </authorList>
    </citation>
    <scope>NUCLEOTIDE SEQUENCE [LARGE SCALE GENOMIC DNA]</scope>
    <source>
        <strain evidence="2 3">DSM 13605</strain>
    </source>
</reference>
<organism evidence="2 3">
    <name type="scientific">Thermomonas haemolytica</name>
    <dbReference type="NCBI Taxonomy" id="141949"/>
    <lineage>
        <taxon>Bacteria</taxon>
        <taxon>Pseudomonadati</taxon>
        <taxon>Pseudomonadota</taxon>
        <taxon>Gammaproteobacteria</taxon>
        <taxon>Lysobacterales</taxon>
        <taxon>Lysobacteraceae</taxon>
        <taxon>Thermomonas</taxon>
    </lineage>
</organism>
<keyword evidence="3" id="KW-1185">Reference proteome</keyword>
<name>A0A4V2V2S1_9GAMM</name>
<keyword evidence="1" id="KW-0812">Transmembrane</keyword>
<dbReference type="Proteomes" id="UP000295414">
    <property type="component" value="Unassembled WGS sequence"/>
</dbReference>
<feature type="transmembrane region" description="Helical" evidence="1">
    <location>
        <begin position="71"/>
        <end position="91"/>
    </location>
</feature>
<gene>
    <name evidence="2" type="ORF">EDC34_101500</name>
</gene>
<dbReference type="RefSeq" id="WP_114960069.1">
    <property type="nucleotide sequence ID" value="NZ_MSZW01000008.1"/>
</dbReference>
<comment type="caution">
    <text evidence="2">The sequence shown here is derived from an EMBL/GenBank/DDBJ whole genome shotgun (WGS) entry which is preliminary data.</text>
</comment>
<keyword evidence="1" id="KW-1133">Transmembrane helix</keyword>
<dbReference type="OrthoDB" id="6059285at2"/>
<sequence length="93" mass="10360">MQTQTTSQPQAGATDPLFSALATPLQAKVGELMERAVAAAPGAERSRLLRWLLVVAAVFLLWRMGRGLRKLFWSLFGIGMALWWSGAAWWLHH</sequence>
<evidence type="ECO:0000313" key="3">
    <source>
        <dbReference type="Proteomes" id="UP000295414"/>
    </source>
</evidence>
<dbReference type="AlphaFoldDB" id="A0A4V2V2S1"/>
<evidence type="ECO:0000313" key="2">
    <source>
        <dbReference type="EMBL" id="TCT26172.1"/>
    </source>
</evidence>
<protein>
    <submittedName>
        <fullName evidence="2">Uncharacterized protein</fullName>
    </submittedName>
</protein>
<proteinExistence type="predicted"/>
<dbReference type="EMBL" id="SMAP01000001">
    <property type="protein sequence ID" value="TCT26172.1"/>
    <property type="molecule type" value="Genomic_DNA"/>
</dbReference>
<evidence type="ECO:0000256" key="1">
    <source>
        <dbReference type="SAM" id="Phobius"/>
    </source>
</evidence>
<accession>A0A4V2V2S1</accession>